<dbReference type="InterPro" id="IPR005467">
    <property type="entry name" value="His_kinase_dom"/>
</dbReference>
<dbReference type="KEGG" id="gba:J421_1917"/>
<dbReference type="InParanoid" id="W0REC1"/>
<dbReference type="SMART" id="SM00387">
    <property type="entry name" value="HATPase_c"/>
    <property type="match status" value="1"/>
</dbReference>
<dbReference type="PRINTS" id="PR00344">
    <property type="entry name" value="BCTRLSENSOR"/>
</dbReference>
<dbReference type="Pfam" id="PF02518">
    <property type="entry name" value="HATPase_c"/>
    <property type="match status" value="1"/>
</dbReference>
<evidence type="ECO:0000259" key="7">
    <source>
        <dbReference type="PROSITE" id="PS50109"/>
    </source>
</evidence>
<dbReference type="InterPro" id="IPR036097">
    <property type="entry name" value="HisK_dim/P_sf"/>
</dbReference>
<dbReference type="PROSITE" id="PS50110">
    <property type="entry name" value="RESPONSE_REGULATORY"/>
    <property type="match status" value="1"/>
</dbReference>
<dbReference type="EC" id="2.7.13.3" evidence="2"/>
<evidence type="ECO:0000256" key="4">
    <source>
        <dbReference type="ARBA" id="ARBA00022679"/>
    </source>
</evidence>
<evidence type="ECO:0000256" key="6">
    <source>
        <dbReference type="PROSITE-ProRule" id="PRU00169"/>
    </source>
</evidence>
<dbReference type="STRING" id="861299.J421_1917"/>
<dbReference type="eggNOG" id="COG2205">
    <property type="taxonomic scope" value="Bacteria"/>
</dbReference>
<feature type="domain" description="Response regulatory" evidence="8">
    <location>
        <begin position="13"/>
        <end position="137"/>
    </location>
</feature>
<dbReference type="GO" id="GO:0000155">
    <property type="term" value="F:phosphorelay sensor kinase activity"/>
    <property type="evidence" value="ECO:0007669"/>
    <property type="project" value="InterPro"/>
</dbReference>
<evidence type="ECO:0000256" key="3">
    <source>
        <dbReference type="ARBA" id="ARBA00022553"/>
    </source>
</evidence>
<evidence type="ECO:0000256" key="5">
    <source>
        <dbReference type="ARBA" id="ARBA00022777"/>
    </source>
</evidence>
<dbReference type="HOGENOM" id="CLU_000445_114_72_0"/>
<dbReference type="CDD" id="cd00156">
    <property type="entry name" value="REC"/>
    <property type="match status" value="1"/>
</dbReference>
<dbReference type="FunCoup" id="W0REC1">
    <property type="interactions" value="140"/>
</dbReference>
<reference evidence="9 10" key="1">
    <citation type="journal article" date="2014" name="Genome Announc.">
        <title>Genome Sequence and Methylome of Soil Bacterium Gemmatirosa kalamazoonensis KBS708T, a Member of the Rarely Cultivated Gemmatimonadetes Phylum.</title>
        <authorList>
            <person name="Debruyn J.M."/>
            <person name="Radosevich M."/>
            <person name="Wommack K.E."/>
            <person name="Polson S.W."/>
            <person name="Hauser L.J."/>
            <person name="Fawaz M.N."/>
            <person name="Korlach J."/>
            <person name="Tsai Y.C."/>
        </authorList>
    </citation>
    <scope>NUCLEOTIDE SEQUENCE [LARGE SCALE GENOMIC DNA]</scope>
    <source>
        <strain evidence="9 10">KBS708</strain>
    </source>
</reference>
<name>W0REC1_9BACT</name>
<dbReference type="EMBL" id="CP007128">
    <property type="protein sequence ID" value="AHG89454.1"/>
    <property type="molecule type" value="Genomic_DNA"/>
</dbReference>
<dbReference type="RefSeq" id="WP_104022446.1">
    <property type="nucleotide sequence ID" value="NZ_CP007128.1"/>
</dbReference>
<dbReference type="InterPro" id="IPR003594">
    <property type="entry name" value="HATPase_dom"/>
</dbReference>
<keyword evidence="3 6" id="KW-0597">Phosphoprotein</keyword>
<gene>
    <name evidence="9" type="ORF">J421_1917</name>
</gene>
<evidence type="ECO:0000259" key="8">
    <source>
        <dbReference type="PROSITE" id="PS50110"/>
    </source>
</evidence>
<dbReference type="InterPro" id="IPR003661">
    <property type="entry name" value="HisK_dim/P_dom"/>
</dbReference>
<evidence type="ECO:0000313" key="10">
    <source>
        <dbReference type="Proteomes" id="UP000019151"/>
    </source>
</evidence>
<dbReference type="SMART" id="SM00448">
    <property type="entry name" value="REC"/>
    <property type="match status" value="1"/>
</dbReference>
<dbReference type="OrthoDB" id="9787818at2"/>
<dbReference type="PANTHER" id="PTHR43047:SF72">
    <property type="entry name" value="OSMOSENSING HISTIDINE PROTEIN KINASE SLN1"/>
    <property type="match status" value="1"/>
</dbReference>
<keyword evidence="9" id="KW-0067">ATP-binding</keyword>
<evidence type="ECO:0000313" key="9">
    <source>
        <dbReference type="EMBL" id="AHG89454.1"/>
    </source>
</evidence>
<dbReference type="SUPFAM" id="SSF47384">
    <property type="entry name" value="Homodimeric domain of signal transducing histidine kinase"/>
    <property type="match status" value="1"/>
</dbReference>
<dbReference type="SMART" id="SM00388">
    <property type="entry name" value="HisKA"/>
    <property type="match status" value="1"/>
</dbReference>
<dbReference type="InterPro" id="IPR004358">
    <property type="entry name" value="Sig_transdc_His_kin-like_C"/>
</dbReference>
<dbReference type="CDD" id="cd16922">
    <property type="entry name" value="HATPase_EvgS-ArcB-TorS-like"/>
    <property type="match status" value="1"/>
</dbReference>
<organism evidence="9 10">
    <name type="scientific">Gemmatirosa kalamazoonensis</name>
    <dbReference type="NCBI Taxonomy" id="861299"/>
    <lineage>
        <taxon>Bacteria</taxon>
        <taxon>Pseudomonadati</taxon>
        <taxon>Gemmatimonadota</taxon>
        <taxon>Gemmatimonadia</taxon>
        <taxon>Gemmatimonadales</taxon>
        <taxon>Gemmatimonadaceae</taxon>
        <taxon>Gemmatirosa</taxon>
    </lineage>
</organism>
<protein>
    <recommendedName>
        <fullName evidence="2">histidine kinase</fullName>
        <ecNumber evidence="2">2.7.13.3</ecNumber>
    </recommendedName>
</protein>
<dbReference type="PANTHER" id="PTHR43047">
    <property type="entry name" value="TWO-COMPONENT HISTIDINE PROTEIN KINASE"/>
    <property type="match status" value="1"/>
</dbReference>
<keyword evidence="9" id="KW-0547">Nucleotide-binding</keyword>
<dbReference type="Gene3D" id="3.30.565.10">
    <property type="entry name" value="Histidine kinase-like ATPase, C-terminal domain"/>
    <property type="match status" value="1"/>
</dbReference>
<dbReference type="InterPro" id="IPR011006">
    <property type="entry name" value="CheY-like_superfamily"/>
</dbReference>
<dbReference type="GO" id="GO:0005524">
    <property type="term" value="F:ATP binding"/>
    <property type="evidence" value="ECO:0007669"/>
    <property type="project" value="UniProtKB-KW"/>
</dbReference>
<dbReference type="Gene3D" id="3.40.50.2300">
    <property type="match status" value="1"/>
</dbReference>
<dbReference type="SUPFAM" id="SSF52172">
    <property type="entry name" value="CheY-like"/>
    <property type="match status" value="1"/>
</dbReference>
<accession>W0REC1</accession>
<keyword evidence="10" id="KW-1185">Reference proteome</keyword>
<dbReference type="Pfam" id="PF00072">
    <property type="entry name" value="Response_reg"/>
    <property type="match status" value="1"/>
</dbReference>
<dbReference type="GO" id="GO:0005886">
    <property type="term" value="C:plasma membrane"/>
    <property type="evidence" value="ECO:0007669"/>
    <property type="project" value="TreeGrafter"/>
</dbReference>
<dbReference type="Pfam" id="PF00512">
    <property type="entry name" value="HisKA"/>
    <property type="match status" value="1"/>
</dbReference>
<evidence type="ECO:0000256" key="1">
    <source>
        <dbReference type="ARBA" id="ARBA00000085"/>
    </source>
</evidence>
<dbReference type="Proteomes" id="UP000019151">
    <property type="component" value="Chromosome"/>
</dbReference>
<feature type="domain" description="Histidine kinase" evidence="7">
    <location>
        <begin position="160"/>
        <end position="377"/>
    </location>
</feature>
<evidence type="ECO:0000256" key="2">
    <source>
        <dbReference type="ARBA" id="ARBA00012438"/>
    </source>
</evidence>
<dbReference type="InterPro" id="IPR001789">
    <property type="entry name" value="Sig_transdc_resp-reg_receiver"/>
</dbReference>
<dbReference type="InterPro" id="IPR036890">
    <property type="entry name" value="HATPase_C_sf"/>
</dbReference>
<dbReference type="AlphaFoldDB" id="W0REC1"/>
<dbReference type="FunFam" id="3.30.565.10:FF:000006">
    <property type="entry name" value="Sensor histidine kinase WalK"/>
    <property type="match status" value="1"/>
</dbReference>
<comment type="catalytic activity">
    <reaction evidence="1">
        <text>ATP + protein L-histidine = ADP + protein N-phospho-L-histidine.</text>
        <dbReference type="EC" id="2.7.13.3"/>
    </reaction>
</comment>
<dbReference type="SUPFAM" id="SSF55874">
    <property type="entry name" value="ATPase domain of HSP90 chaperone/DNA topoisomerase II/histidine kinase"/>
    <property type="match status" value="1"/>
</dbReference>
<dbReference type="CDD" id="cd00082">
    <property type="entry name" value="HisKA"/>
    <property type="match status" value="1"/>
</dbReference>
<keyword evidence="4" id="KW-0808">Transferase</keyword>
<dbReference type="PROSITE" id="PS50109">
    <property type="entry name" value="HIS_KIN"/>
    <property type="match status" value="1"/>
</dbReference>
<keyword evidence="5" id="KW-0418">Kinase</keyword>
<sequence length="377" mass="39040">MSPGGEGRDAPLTILMVEDNPGDAELLRLSLEEGAGSNDASGAANAVVLHAERVSEARTLLASHPVDVVLLDLSLPDARGLDTVARVRDAAPHLPIVVLTGLDDEALAVRAVQAGAQDYLVKGAVTGRGMWRAVRHARERQRLVEAARRATHARDVVLGVVAHDLRNPLGAVKMCAAALASQESPDASQVGELAGVIRSSVDLMERIIRDLLDVSAIEAGRLAVDPEPTSVAAVLALAHELAEPLAAERGVTLALRSSAGGVSVNGDGARLQQALGNLLGNAVKFTPRGGRVTLGAARTDDGRAVRFEVADTGPGIPPEHLPHVFDRFWQARETRRGGAGLGLAIVKGIAEAHGGAAGVESASGAGARFWLTVPVSD</sequence>
<proteinExistence type="predicted"/>
<dbReference type="Gene3D" id="1.10.287.130">
    <property type="match status" value="1"/>
</dbReference>
<dbReference type="GO" id="GO:0009927">
    <property type="term" value="F:histidine phosphotransfer kinase activity"/>
    <property type="evidence" value="ECO:0007669"/>
    <property type="project" value="TreeGrafter"/>
</dbReference>
<feature type="modified residue" description="4-aspartylphosphate" evidence="6">
    <location>
        <position position="72"/>
    </location>
</feature>